<dbReference type="AlphaFoldDB" id="A0A0F9CYJ9"/>
<keyword evidence="1" id="KW-0175">Coiled coil</keyword>
<feature type="coiled-coil region" evidence="1">
    <location>
        <begin position="10"/>
        <end position="37"/>
    </location>
</feature>
<proteinExistence type="predicted"/>
<protein>
    <submittedName>
        <fullName evidence="2">Uncharacterized protein</fullName>
    </submittedName>
</protein>
<sequence>MAWFKKACVTEKTLKKIDSLKADIKSLEAERLTLFEACYGKGELMLCVRTSKSYDKPVPVFKFEMASDISPDFINEVLARCDKRIKEKKQELIGLGMCPGDVKRLGI</sequence>
<reference evidence="2" key="1">
    <citation type="journal article" date="2015" name="Nature">
        <title>Complex archaea that bridge the gap between prokaryotes and eukaryotes.</title>
        <authorList>
            <person name="Spang A."/>
            <person name="Saw J.H."/>
            <person name="Jorgensen S.L."/>
            <person name="Zaremba-Niedzwiedzka K."/>
            <person name="Martijn J."/>
            <person name="Lind A.E."/>
            <person name="van Eijk R."/>
            <person name="Schleper C."/>
            <person name="Guy L."/>
            <person name="Ettema T.J."/>
        </authorList>
    </citation>
    <scope>NUCLEOTIDE SEQUENCE</scope>
</reference>
<comment type="caution">
    <text evidence="2">The sequence shown here is derived from an EMBL/GenBank/DDBJ whole genome shotgun (WGS) entry which is preliminary data.</text>
</comment>
<evidence type="ECO:0000256" key="1">
    <source>
        <dbReference type="SAM" id="Coils"/>
    </source>
</evidence>
<name>A0A0F9CYJ9_9ZZZZ</name>
<evidence type="ECO:0000313" key="2">
    <source>
        <dbReference type="EMBL" id="KKL54364.1"/>
    </source>
</evidence>
<accession>A0A0F9CYJ9</accession>
<dbReference type="EMBL" id="LAZR01031225">
    <property type="protein sequence ID" value="KKL54364.1"/>
    <property type="molecule type" value="Genomic_DNA"/>
</dbReference>
<gene>
    <name evidence="2" type="ORF">LCGC14_2266120</name>
</gene>
<organism evidence="2">
    <name type="scientific">marine sediment metagenome</name>
    <dbReference type="NCBI Taxonomy" id="412755"/>
    <lineage>
        <taxon>unclassified sequences</taxon>
        <taxon>metagenomes</taxon>
        <taxon>ecological metagenomes</taxon>
    </lineage>
</organism>